<accession>A0A9Q0X797</accession>
<evidence type="ECO:0000313" key="1">
    <source>
        <dbReference type="EMBL" id="KAJ7304173.1"/>
    </source>
</evidence>
<name>A0A9Q0X797_9SAUR</name>
<dbReference type="AlphaFoldDB" id="A0A9Q0X797"/>
<protein>
    <submittedName>
        <fullName evidence="1">Uncharacterized protein</fullName>
    </submittedName>
</protein>
<evidence type="ECO:0000313" key="2">
    <source>
        <dbReference type="Proteomes" id="UP001142489"/>
    </source>
</evidence>
<gene>
    <name evidence="1" type="ORF">JRQ81_011703</name>
</gene>
<proteinExistence type="predicted"/>
<dbReference type="Proteomes" id="UP001142489">
    <property type="component" value="Unassembled WGS sequence"/>
</dbReference>
<keyword evidence="2" id="KW-1185">Reference proteome</keyword>
<sequence>MAALLRNATPLPDCHEVSRKARETLRHLCPLLPSRKGDLIIEDLEEEEEEMEDDWTSILYNRDNIHEKASD</sequence>
<reference evidence="1" key="1">
    <citation type="journal article" date="2023" name="DNA Res.">
        <title>Chromosome-level genome assembly of Phrynocephalus forsythii using third-generation DNA sequencing and Hi-C analysis.</title>
        <authorList>
            <person name="Qi Y."/>
            <person name="Zhao W."/>
            <person name="Zhao Y."/>
            <person name="Niu C."/>
            <person name="Cao S."/>
            <person name="Zhang Y."/>
        </authorList>
    </citation>
    <scope>NUCLEOTIDE SEQUENCE</scope>
    <source>
        <tissue evidence="1">Muscle</tissue>
    </source>
</reference>
<dbReference type="EMBL" id="JAPFRF010000023">
    <property type="protein sequence ID" value="KAJ7304173.1"/>
    <property type="molecule type" value="Genomic_DNA"/>
</dbReference>
<dbReference type="OrthoDB" id="9427433at2759"/>
<organism evidence="1 2">
    <name type="scientific">Phrynocephalus forsythii</name>
    <dbReference type="NCBI Taxonomy" id="171643"/>
    <lineage>
        <taxon>Eukaryota</taxon>
        <taxon>Metazoa</taxon>
        <taxon>Chordata</taxon>
        <taxon>Craniata</taxon>
        <taxon>Vertebrata</taxon>
        <taxon>Euteleostomi</taxon>
        <taxon>Lepidosauria</taxon>
        <taxon>Squamata</taxon>
        <taxon>Bifurcata</taxon>
        <taxon>Unidentata</taxon>
        <taxon>Episquamata</taxon>
        <taxon>Toxicofera</taxon>
        <taxon>Iguania</taxon>
        <taxon>Acrodonta</taxon>
        <taxon>Agamidae</taxon>
        <taxon>Agaminae</taxon>
        <taxon>Phrynocephalus</taxon>
    </lineage>
</organism>
<comment type="caution">
    <text evidence="1">The sequence shown here is derived from an EMBL/GenBank/DDBJ whole genome shotgun (WGS) entry which is preliminary data.</text>
</comment>